<keyword evidence="2" id="KW-0812">Transmembrane</keyword>
<gene>
    <name evidence="3" type="ORF">CAFE_24070</name>
</gene>
<dbReference type="RefSeq" id="WP_066643901.1">
    <property type="nucleotide sequence ID" value="NZ_VWXL01000069.1"/>
</dbReference>
<proteinExistence type="predicted"/>
<dbReference type="OrthoDB" id="9801171at2"/>
<keyword evidence="4" id="KW-1185">Reference proteome</keyword>
<evidence type="ECO:0008006" key="5">
    <source>
        <dbReference type="Google" id="ProtNLM"/>
    </source>
</evidence>
<evidence type="ECO:0000313" key="4">
    <source>
        <dbReference type="Proteomes" id="UP000469440"/>
    </source>
</evidence>
<evidence type="ECO:0000256" key="1">
    <source>
        <dbReference type="SAM" id="MobiDB-lite"/>
    </source>
</evidence>
<comment type="caution">
    <text evidence="3">The sequence shown here is derived from an EMBL/GenBank/DDBJ whole genome shotgun (WGS) entry which is preliminary data.</text>
</comment>
<dbReference type="EMBL" id="VWXL01000069">
    <property type="protein sequence ID" value="MVB11684.1"/>
    <property type="molecule type" value="Genomic_DNA"/>
</dbReference>
<feature type="region of interest" description="Disordered" evidence="1">
    <location>
        <begin position="60"/>
        <end position="80"/>
    </location>
</feature>
<organism evidence="3 4">
    <name type="scientific">Caproicibacter fermentans</name>
    <dbReference type="NCBI Taxonomy" id="2576756"/>
    <lineage>
        <taxon>Bacteria</taxon>
        <taxon>Bacillati</taxon>
        <taxon>Bacillota</taxon>
        <taxon>Clostridia</taxon>
        <taxon>Eubacteriales</taxon>
        <taxon>Acutalibacteraceae</taxon>
        <taxon>Caproicibacter</taxon>
    </lineage>
</organism>
<feature type="transmembrane region" description="Helical" evidence="2">
    <location>
        <begin position="12"/>
        <end position="29"/>
    </location>
</feature>
<feature type="transmembrane region" description="Helical" evidence="2">
    <location>
        <begin position="35"/>
        <end position="52"/>
    </location>
</feature>
<keyword evidence="2" id="KW-1133">Transmembrane helix</keyword>
<dbReference type="AlphaFoldDB" id="A0A6N8I0N1"/>
<sequence length="80" mass="8094">MDWKAKLSSRKFWVAVAGLAVGVIALLSPGTDTSQITGVIMALGSVVAYIVGEGMVDAAAAGAPQDSGGRRTGNSEDKTN</sequence>
<dbReference type="Proteomes" id="UP000469440">
    <property type="component" value="Unassembled WGS sequence"/>
</dbReference>
<name>A0A6N8I0N1_9FIRM</name>
<accession>A0A6N8I0N1</accession>
<evidence type="ECO:0000313" key="3">
    <source>
        <dbReference type="EMBL" id="MVB11684.1"/>
    </source>
</evidence>
<reference evidence="3 4" key="1">
    <citation type="submission" date="2019-09" db="EMBL/GenBank/DDBJ databases">
        <title>Genome sequence of Clostridium sp. EA1.</title>
        <authorList>
            <person name="Poehlein A."/>
            <person name="Bengelsdorf F.R."/>
            <person name="Daniel R."/>
        </authorList>
    </citation>
    <scope>NUCLEOTIDE SEQUENCE [LARGE SCALE GENOMIC DNA]</scope>
    <source>
        <strain evidence="3 4">EA1</strain>
    </source>
</reference>
<keyword evidence="2" id="KW-0472">Membrane</keyword>
<evidence type="ECO:0000256" key="2">
    <source>
        <dbReference type="SAM" id="Phobius"/>
    </source>
</evidence>
<protein>
    <recommendedName>
        <fullName evidence="5">Holin</fullName>
    </recommendedName>
</protein>